<dbReference type="Gene3D" id="1.20.1250.20">
    <property type="entry name" value="MFS general substrate transporter like domains"/>
    <property type="match status" value="1"/>
</dbReference>
<dbReference type="EMBL" id="SNXE01000001">
    <property type="protein sequence ID" value="TDP13077.1"/>
    <property type="molecule type" value="Genomic_DNA"/>
</dbReference>
<reference evidence="8 9" key="1">
    <citation type="submission" date="2019-03" db="EMBL/GenBank/DDBJ databases">
        <title>Genomic Encyclopedia of Type Strains, Phase IV (KMG-IV): sequencing the most valuable type-strain genomes for metagenomic binning, comparative biology and taxonomic classification.</title>
        <authorList>
            <person name="Goeker M."/>
        </authorList>
    </citation>
    <scope>NUCLEOTIDE SEQUENCE [LARGE SCALE GENOMIC DNA]</scope>
    <source>
        <strain evidence="8 9">DSM 25082</strain>
    </source>
</reference>
<evidence type="ECO:0000313" key="8">
    <source>
        <dbReference type="EMBL" id="TDP13077.1"/>
    </source>
</evidence>
<keyword evidence="3 6" id="KW-0812">Transmembrane</keyword>
<evidence type="ECO:0000256" key="2">
    <source>
        <dbReference type="ARBA" id="ARBA00022475"/>
    </source>
</evidence>
<evidence type="ECO:0000256" key="5">
    <source>
        <dbReference type="ARBA" id="ARBA00023136"/>
    </source>
</evidence>
<dbReference type="GO" id="GO:0022857">
    <property type="term" value="F:transmembrane transporter activity"/>
    <property type="evidence" value="ECO:0007669"/>
    <property type="project" value="InterPro"/>
</dbReference>
<dbReference type="InterPro" id="IPR011701">
    <property type="entry name" value="MFS"/>
</dbReference>
<dbReference type="InterPro" id="IPR020846">
    <property type="entry name" value="MFS_dom"/>
</dbReference>
<evidence type="ECO:0000313" key="9">
    <source>
        <dbReference type="Proteomes" id="UP000295357"/>
    </source>
</evidence>
<dbReference type="AlphaFoldDB" id="A0A4V3CKB0"/>
<feature type="transmembrane region" description="Helical" evidence="6">
    <location>
        <begin position="139"/>
        <end position="162"/>
    </location>
</feature>
<dbReference type="InterPro" id="IPR036259">
    <property type="entry name" value="MFS_trans_sf"/>
</dbReference>
<dbReference type="PROSITE" id="PS50850">
    <property type="entry name" value="MFS"/>
    <property type="match status" value="1"/>
</dbReference>
<organism evidence="8 9">
    <name type="scientific">Roseateles asaccharophilus</name>
    <dbReference type="NCBI Taxonomy" id="582607"/>
    <lineage>
        <taxon>Bacteria</taxon>
        <taxon>Pseudomonadati</taxon>
        <taxon>Pseudomonadota</taxon>
        <taxon>Betaproteobacteria</taxon>
        <taxon>Burkholderiales</taxon>
        <taxon>Sphaerotilaceae</taxon>
        <taxon>Roseateles</taxon>
    </lineage>
</organism>
<evidence type="ECO:0000256" key="4">
    <source>
        <dbReference type="ARBA" id="ARBA00022989"/>
    </source>
</evidence>
<evidence type="ECO:0000256" key="3">
    <source>
        <dbReference type="ARBA" id="ARBA00022692"/>
    </source>
</evidence>
<accession>A0A4V3CKB0</accession>
<keyword evidence="2" id="KW-1003">Cell membrane</keyword>
<feature type="transmembrane region" description="Helical" evidence="6">
    <location>
        <begin position="47"/>
        <end position="65"/>
    </location>
</feature>
<dbReference type="OrthoDB" id="5966585at2"/>
<evidence type="ECO:0000259" key="7">
    <source>
        <dbReference type="PROSITE" id="PS50850"/>
    </source>
</evidence>
<keyword evidence="5 6" id="KW-0472">Membrane</keyword>
<dbReference type="RefSeq" id="WP_133601990.1">
    <property type="nucleotide sequence ID" value="NZ_SNXE01000001.1"/>
</dbReference>
<dbReference type="InterPro" id="IPR050189">
    <property type="entry name" value="MFS_Efflux_Transporters"/>
</dbReference>
<keyword evidence="4 6" id="KW-1133">Transmembrane helix</keyword>
<feature type="transmembrane region" description="Helical" evidence="6">
    <location>
        <begin position="214"/>
        <end position="234"/>
    </location>
</feature>
<dbReference type="Proteomes" id="UP000295357">
    <property type="component" value="Unassembled WGS sequence"/>
</dbReference>
<name>A0A4V3CKB0_9BURK</name>
<comment type="caution">
    <text evidence="8">The sequence shown here is derived from an EMBL/GenBank/DDBJ whole genome shotgun (WGS) entry which is preliminary data.</text>
</comment>
<gene>
    <name evidence="8" type="ORF">DFR39_101551</name>
</gene>
<evidence type="ECO:0000256" key="1">
    <source>
        <dbReference type="ARBA" id="ARBA00004651"/>
    </source>
</evidence>
<feature type="transmembrane region" description="Helical" evidence="6">
    <location>
        <begin position="240"/>
        <end position="262"/>
    </location>
</feature>
<proteinExistence type="predicted"/>
<feature type="transmembrane region" description="Helical" evidence="6">
    <location>
        <begin position="101"/>
        <end position="127"/>
    </location>
</feature>
<evidence type="ECO:0000256" key="6">
    <source>
        <dbReference type="SAM" id="Phobius"/>
    </source>
</evidence>
<dbReference type="Pfam" id="PF07690">
    <property type="entry name" value="MFS_1"/>
    <property type="match status" value="1"/>
</dbReference>
<dbReference type="GO" id="GO:0005886">
    <property type="term" value="C:plasma membrane"/>
    <property type="evidence" value="ECO:0007669"/>
    <property type="project" value="UniProtKB-SubCell"/>
</dbReference>
<feature type="transmembrane region" description="Helical" evidence="6">
    <location>
        <begin position="283"/>
        <end position="309"/>
    </location>
</feature>
<feature type="transmembrane region" description="Helical" evidence="6">
    <location>
        <begin position="77"/>
        <end position="95"/>
    </location>
</feature>
<dbReference type="PANTHER" id="PTHR43124:SF3">
    <property type="entry name" value="CHLORAMPHENICOL EFFLUX PUMP RV0191"/>
    <property type="match status" value="1"/>
</dbReference>
<keyword evidence="9" id="KW-1185">Reference proteome</keyword>
<sequence length="394" mass="40591">MQLDTRRSGTVLALGTAQTLAWASSYYLPAVLAQPMAVAVGLQGAHVFAMFSAALLLAALIGPLAGRQIDRHGGRPVLALSNLGFAAGLALMALSEQPASLMLAWALMGLAMGAGLYEAAFATLVHLHRQDARGMITGITLIAGFASTVGWPLSSWLAVQWGWREACWTWAALHLLLGLPLNLSLPRRGAAAPASPPGGSAAPAQEARGGQGRAMLALALVFALNGFIATAMAAHGPRLLQALGLGMTAAVAVAALIGPAQVAARLFEFGALRRVHPLQSARLATLAHPLGGLALLLLGAPAGLAFGLLHGMGNGLLTISKGALPLVMFGAQGYGQRQALLLAPGRVLQALAPWLFGLALERWQGQALWLSTGLGLLALLVLLRMRPHSSSPSA</sequence>
<protein>
    <submittedName>
        <fullName evidence="8">Putative MFS family arabinose efflux permease</fullName>
    </submittedName>
</protein>
<dbReference type="SUPFAM" id="SSF103473">
    <property type="entry name" value="MFS general substrate transporter"/>
    <property type="match status" value="1"/>
</dbReference>
<feature type="domain" description="Major facilitator superfamily (MFS) profile" evidence="7">
    <location>
        <begin position="10"/>
        <end position="390"/>
    </location>
</feature>
<comment type="subcellular location">
    <subcellularLocation>
        <location evidence="1">Cell membrane</location>
        <topology evidence="1">Multi-pass membrane protein</topology>
    </subcellularLocation>
</comment>
<feature type="transmembrane region" description="Helical" evidence="6">
    <location>
        <begin position="366"/>
        <end position="383"/>
    </location>
</feature>
<feature type="transmembrane region" description="Helical" evidence="6">
    <location>
        <begin position="168"/>
        <end position="185"/>
    </location>
</feature>
<dbReference type="PANTHER" id="PTHR43124">
    <property type="entry name" value="PURINE EFFLUX PUMP PBUE"/>
    <property type="match status" value="1"/>
</dbReference>